<dbReference type="Pfam" id="PF00394">
    <property type="entry name" value="Cu-oxidase"/>
    <property type="match status" value="1"/>
</dbReference>
<evidence type="ECO:0000256" key="3">
    <source>
        <dbReference type="SAM" id="SignalP"/>
    </source>
</evidence>
<dbReference type="PANTHER" id="PTHR11709">
    <property type="entry name" value="MULTI-COPPER OXIDASE"/>
    <property type="match status" value="1"/>
</dbReference>
<dbReference type="InterPro" id="IPR033138">
    <property type="entry name" value="Cu_oxidase_CS"/>
</dbReference>
<evidence type="ECO:0000259" key="4">
    <source>
        <dbReference type="Pfam" id="PF00394"/>
    </source>
</evidence>
<dbReference type="CDD" id="cd13896">
    <property type="entry name" value="CuRO_3_CopA"/>
    <property type="match status" value="1"/>
</dbReference>
<dbReference type="InterPro" id="IPR002355">
    <property type="entry name" value="Cu_oxidase_Cu_BS"/>
</dbReference>
<accession>A0ABV0BJL9</accession>
<feature type="domain" description="Plastocyanin-like" evidence="4">
    <location>
        <begin position="216"/>
        <end position="333"/>
    </location>
</feature>
<evidence type="ECO:0000256" key="2">
    <source>
        <dbReference type="ARBA" id="ARBA00023002"/>
    </source>
</evidence>
<name>A0ABV0BJL9_9HYPH</name>
<dbReference type="InterPro" id="IPR011706">
    <property type="entry name" value="Cu-oxidase_C"/>
</dbReference>
<dbReference type="Pfam" id="PF07732">
    <property type="entry name" value="Cu-oxidase_3"/>
    <property type="match status" value="1"/>
</dbReference>
<protein>
    <submittedName>
        <fullName evidence="7">Multicopper oxidase family protein</fullName>
    </submittedName>
</protein>
<keyword evidence="1" id="KW-0479">Metal-binding</keyword>
<dbReference type="EMBL" id="JBBYXI010000003">
    <property type="protein sequence ID" value="MEN3931094.1"/>
    <property type="molecule type" value="Genomic_DNA"/>
</dbReference>
<keyword evidence="8" id="KW-1185">Reference proteome</keyword>
<dbReference type="Proteomes" id="UP001418637">
    <property type="component" value="Unassembled WGS sequence"/>
</dbReference>
<feature type="domain" description="Plastocyanin-like" evidence="6">
    <location>
        <begin position="61"/>
        <end position="148"/>
    </location>
</feature>
<evidence type="ECO:0000256" key="1">
    <source>
        <dbReference type="ARBA" id="ARBA00022723"/>
    </source>
</evidence>
<comment type="caution">
    <text evidence="7">The sequence shown here is derived from an EMBL/GenBank/DDBJ whole genome shotgun (WGS) entry which is preliminary data.</text>
</comment>
<dbReference type="InterPro" id="IPR001117">
    <property type="entry name" value="Cu-oxidase_2nd"/>
</dbReference>
<feature type="signal peptide" evidence="3">
    <location>
        <begin position="1"/>
        <end position="27"/>
    </location>
</feature>
<dbReference type="InterPro" id="IPR008972">
    <property type="entry name" value="Cupredoxin"/>
</dbReference>
<dbReference type="Gene3D" id="2.60.40.420">
    <property type="entry name" value="Cupredoxins - blue copper proteins"/>
    <property type="match status" value="3"/>
</dbReference>
<evidence type="ECO:0000313" key="7">
    <source>
        <dbReference type="EMBL" id="MEN3931094.1"/>
    </source>
</evidence>
<dbReference type="InterPro" id="IPR011707">
    <property type="entry name" value="Cu-oxidase-like_N"/>
</dbReference>
<dbReference type="PROSITE" id="PS00079">
    <property type="entry name" value="MULTICOPPER_OXIDASE1"/>
    <property type="match status" value="1"/>
</dbReference>
<dbReference type="PROSITE" id="PS00080">
    <property type="entry name" value="MULTICOPPER_OXIDASE2"/>
    <property type="match status" value="1"/>
</dbReference>
<organism evidence="7 8">
    <name type="scientific">Hohaiivirga grylli</name>
    <dbReference type="NCBI Taxonomy" id="3133970"/>
    <lineage>
        <taxon>Bacteria</taxon>
        <taxon>Pseudomonadati</taxon>
        <taxon>Pseudomonadota</taxon>
        <taxon>Alphaproteobacteria</taxon>
        <taxon>Hyphomicrobiales</taxon>
        <taxon>Methylobacteriaceae</taxon>
        <taxon>Hohaiivirga</taxon>
    </lineage>
</organism>
<dbReference type="SUPFAM" id="SSF49503">
    <property type="entry name" value="Cupredoxins"/>
    <property type="match status" value="3"/>
</dbReference>
<reference evidence="7 8" key="1">
    <citation type="submission" date="2024-04" db="EMBL/GenBank/DDBJ databases">
        <title>A novel species isolated from cricket.</title>
        <authorList>
            <person name="Wang H.-C."/>
        </authorList>
    </citation>
    <scope>NUCLEOTIDE SEQUENCE [LARGE SCALE GENOMIC DNA]</scope>
    <source>
        <strain evidence="7 8">WL0021</strain>
    </source>
</reference>
<evidence type="ECO:0000259" key="5">
    <source>
        <dbReference type="Pfam" id="PF07731"/>
    </source>
</evidence>
<proteinExistence type="predicted"/>
<dbReference type="Pfam" id="PF07731">
    <property type="entry name" value="Cu-oxidase_2"/>
    <property type="match status" value="1"/>
</dbReference>
<feature type="domain" description="Plastocyanin-like" evidence="5">
    <location>
        <begin position="390"/>
        <end position="490"/>
    </location>
</feature>
<sequence>MNRRKFLQGSLLGVSAMAMTSPLSVFAQSKQQKTLKAIHRTIEVNGKAAKVFGLVDDAGKHGLVFEQGQSFDVLFKNELSEPTIIHWHGLTPPWESDGVADAPLPMVAPGADRSFDFAIHNTGTHWMHAHTLQEQNLLAAPLIVRSKEDMKRDEQEVVILLHDFSFTPAEELLANLRKDGGHAMSHGSGHDMGGHNMPMKHDMGGHQGHGAPAVQHDGAASGHDMMTMDINDIEYDAYLANDRTLDDPEVVQVEDGGQVRLRIINGASGTGFTVDLGELTGQLIAVDGEELVNEISGTRFPLAMGQRADIRVQLPKGKKAFPILALREGAVQRTGIFLQPKGAAISKLVTDADIAGPVLDLMLEEQLRGKRVVPEKFTTLIADVDLNGTMDGYTWTMDMKRPIVVQMGDRIEITMRNLSMMAHPMHLHGHHFQVVAIDGKRLSGAWRDTVNIPPNRSVTISVDAKNPGTWAFHCHHLYHMVTGMMDTFSYRKA</sequence>
<evidence type="ECO:0000313" key="8">
    <source>
        <dbReference type="Proteomes" id="UP001418637"/>
    </source>
</evidence>
<dbReference type="CDD" id="cd13865">
    <property type="entry name" value="CuRO_1_LCC_like_3"/>
    <property type="match status" value="1"/>
</dbReference>
<gene>
    <name evidence="7" type="ORF">WJT86_08495</name>
</gene>
<feature type="chain" id="PRO_5046042316" evidence="3">
    <location>
        <begin position="28"/>
        <end position="493"/>
    </location>
</feature>
<keyword evidence="3" id="KW-0732">Signal</keyword>
<dbReference type="InterPro" id="IPR034279">
    <property type="entry name" value="CuRO_3_CopA"/>
</dbReference>
<dbReference type="RefSeq" id="WP_346337135.1">
    <property type="nucleotide sequence ID" value="NZ_JBBYXI010000003.1"/>
</dbReference>
<dbReference type="InterPro" id="IPR045087">
    <property type="entry name" value="Cu-oxidase_fam"/>
</dbReference>
<keyword evidence="2" id="KW-0560">Oxidoreductase</keyword>
<evidence type="ECO:0000259" key="6">
    <source>
        <dbReference type="Pfam" id="PF07732"/>
    </source>
</evidence>